<gene>
    <name evidence="2" type="ORF">GCM10022287_18900</name>
</gene>
<accession>A0ABP8A072</accession>
<dbReference type="Proteomes" id="UP001501079">
    <property type="component" value="Unassembled WGS sequence"/>
</dbReference>
<name>A0ABP8A072_9MICO</name>
<dbReference type="Pfam" id="PF00903">
    <property type="entry name" value="Glyoxalase"/>
    <property type="match status" value="1"/>
</dbReference>
<reference evidence="3" key="1">
    <citation type="journal article" date="2019" name="Int. J. Syst. Evol. Microbiol.">
        <title>The Global Catalogue of Microorganisms (GCM) 10K type strain sequencing project: providing services to taxonomists for standard genome sequencing and annotation.</title>
        <authorList>
            <consortium name="The Broad Institute Genomics Platform"/>
            <consortium name="The Broad Institute Genome Sequencing Center for Infectious Disease"/>
            <person name="Wu L."/>
            <person name="Ma J."/>
        </authorList>
    </citation>
    <scope>NUCLEOTIDE SEQUENCE [LARGE SCALE GENOMIC DNA]</scope>
    <source>
        <strain evidence="3">JCM 17591</strain>
    </source>
</reference>
<dbReference type="PANTHER" id="PTHR35006">
    <property type="entry name" value="GLYOXALASE FAMILY PROTEIN (AFU_ORTHOLOGUE AFUA_5G14830)"/>
    <property type="match status" value="1"/>
</dbReference>
<dbReference type="InterPro" id="IPR004360">
    <property type="entry name" value="Glyas_Fos-R_dOase_dom"/>
</dbReference>
<sequence>MPGPKLPRMALVDHLGITVDDLPAAIAQFDPVLTALGYTRFDADGSVAWSTGDETEIILFPAREPGTGPHRHGRVGWQHLAFDIATPAEVDRLHRIAVDAGWSVVREPKPYPRFNERYYACFVEDSNGIRFEFAYNPPR</sequence>
<keyword evidence="3" id="KW-1185">Reference proteome</keyword>
<dbReference type="PROSITE" id="PS51819">
    <property type="entry name" value="VOC"/>
    <property type="match status" value="1"/>
</dbReference>
<evidence type="ECO:0000259" key="1">
    <source>
        <dbReference type="PROSITE" id="PS51819"/>
    </source>
</evidence>
<dbReference type="PANTHER" id="PTHR35006:SF2">
    <property type="entry name" value="GLYOXALASE FAMILY PROTEIN (AFU_ORTHOLOGUE AFUA_5G14830)"/>
    <property type="match status" value="1"/>
</dbReference>
<evidence type="ECO:0000313" key="2">
    <source>
        <dbReference type="EMBL" id="GAA4174668.1"/>
    </source>
</evidence>
<dbReference type="SUPFAM" id="SSF54593">
    <property type="entry name" value="Glyoxalase/Bleomycin resistance protein/Dihydroxybiphenyl dioxygenase"/>
    <property type="match status" value="1"/>
</dbReference>
<organism evidence="2 3">
    <name type="scientific">Gryllotalpicola koreensis</name>
    <dbReference type="NCBI Taxonomy" id="993086"/>
    <lineage>
        <taxon>Bacteria</taxon>
        <taxon>Bacillati</taxon>
        <taxon>Actinomycetota</taxon>
        <taxon>Actinomycetes</taxon>
        <taxon>Micrococcales</taxon>
        <taxon>Microbacteriaceae</taxon>
        <taxon>Gryllotalpicola</taxon>
    </lineage>
</organism>
<proteinExistence type="predicted"/>
<evidence type="ECO:0000313" key="3">
    <source>
        <dbReference type="Proteomes" id="UP001501079"/>
    </source>
</evidence>
<dbReference type="InterPro" id="IPR037523">
    <property type="entry name" value="VOC_core"/>
</dbReference>
<protein>
    <recommendedName>
        <fullName evidence="1">VOC domain-containing protein</fullName>
    </recommendedName>
</protein>
<dbReference type="EMBL" id="BAABBW010000003">
    <property type="protein sequence ID" value="GAA4174668.1"/>
    <property type="molecule type" value="Genomic_DNA"/>
</dbReference>
<dbReference type="InterPro" id="IPR029068">
    <property type="entry name" value="Glyas_Bleomycin-R_OHBP_Dase"/>
</dbReference>
<dbReference type="Gene3D" id="3.10.180.10">
    <property type="entry name" value="2,3-Dihydroxybiphenyl 1,2-Dioxygenase, domain 1"/>
    <property type="match status" value="1"/>
</dbReference>
<comment type="caution">
    <text evidence="2">The sequence shown here is derived from an EMBL/GenBank/DDBJ whole genome shotgun (WGS) entry which is preliminary data.</text>
</comment>
<feature type="domain" description="VOC" evidence="1">
    <location>
        <begin position="11"/>
        <end position="136"/>
    </location>
</feature>